<dbReference type="EMBL" id="KB008060">
    <property type="protein sequence ID" value="ELR14295.1"/>
    <property type="molecule type" value="Genomic_DNA"/>
</dbReference>
<proteinExistence type="predicted"/>
<organism evidence="2 3">
    <name type="scientific">Acanthamoeba castellanii (strain ATCC 30010 / Neff)</name>
    <dbReference type="NCBI Taxonomy" id="1257118"/>
    <lineage>
        <taxon>Eukaryota</taxon>
        <taxon>Amoebozoa</taxon>
        <taxon>Discosea</taxon>
        <taxon>Longamoebia</taxon>
        <taxon>Centramoebida</taxon>
        <taxon>Acanthamoebidae</taxon>
        <taxon>Acanthamoeba</taxon>
    </lineage>
</organism>
<evidence type="ECO:0000256" key="1">
    <source>
        <dbReference type="SAM" id="MobiDB-lite"/>
    </source>
</evidence>
<evidence type="ECO:0000313" key="2">
    <source>
        <dbReference type="EMBL" id="ELR14295.1"/>
    </source>
</evidence>
<reference evidence="2 3" key="1">
    <citation type="journal article" date="2013" name="Genome Biol.">
        <title>Genome of Acanthamoeba castellanii highlights extensive lateral gene transfer and early evolution of tyrosine kinase signaling.</title>
        <authorList>
            <person name="Clarke M."/>
            <person name="Lohan A.J."/>
            <person name="Liu B."/>
            <person name="Lagkouvardos I."/>
            <person name="Roy S."/>
            <person name="Zafar N."/>
            <person name="Bertelli C."/>
            <person name="Schilde C."/>
            <person name="Kianianmomeni A."/>
            <person name="Burglin T.R."/>
            <person name="Frech C."/>
            <person name="Turcotte B."/>
            <person name="Kopec K.O."/>
            <person name="Synnott J.M."/>
            <person name="Choo C."/>
            <person name="Paponov I."/>
            <person name="Finkler A."/>
            <person name="Soon Heng Tan C."/>
            <person name="Hutchins A.P."/>
            <person name="Weinmeier T."/>
            <person name="Rattei T."/>
            <person name="Chu J.S."/>
            <person name="Gimenez G."/>
            <person name="Irimia M."/>
            <person name="Rigden D.J."/>
            <person name="Fitzpatrick D.A."/>
            <person name="Lorenzo-Morales J."/>
            <person name="Bateman A."/>
            <person name="Chiu C.H."/>
            <person name="Tang P."/>
            <person name="Hegemann P."/>
            <person name="Fromm H."/>
            <person name="Raoult D."/>
            <person name="Greub G."/>
            <person name="Miranda-Saavedra D."/>
            <person name="Chen N."/>
            <person name="Nash P."/>
            <person name="Ginger M.L."/>
            <person name="Horn M."/>
            <person name="Schaap P."/>
            <person name="Caler L."/>
            <person name="Loftus B."/>
        </authorList>
    </citation>
    <scope>NUCLEOTIDE SEQUENCE [LARGE SCALE GENOMIC DNA]</scope>
    <source>
        <strain evidence="2 3">Neff</strain>
    </source>
</reference>
<evidence type="ECO:0000313" key="3">
    <source>
        <dbReference type="Proteomes" id="UP000011083"/>
    </source>
</evidence>
<dbReference type="AlphaFoldDB" id="L8GMK4"/>
<dbReference type="GeneID" id="14914889"/>
<dbReference type="Proteomes" id="UP000011083">
    <property type="component" value="Unassembled WGS sequence"/>
</dbReference>
<dbReference type="RefSeq" id="XP_004336308.1">
    <property type="nucleotide sequence ID" value="XM_004336260.1"/>
</dbReference>
<keyword evidence="3" id="KW-1185">Reference proteome</keyword>
<sequence length="164" mass="17387">MCENARNTTRPPHDHHHTTKAQARGSAADLGRWSGIAGAAADGQAHTRGLPHPPGAQVVAHESAPRVVHYPLPHLRMAVMRWYGLRGLLGVVDESTHDGLGRQSALRVGGRAGEAAGEERQGDGGVPRVEQAVALHLGPRAVMRAMGEERVVGLPVRRGDVVAQ</sequence>
<protein>
    <submittedName>
        <fullName evidence="2">Uncharacterized protein</fullName>
    </submittedName>
</protein>
<accession>L8GMK4</accession>
<feature type="region of interest" description="Disordered" evidence="1">
    <location>
        <begin position="103"/>
        <end position="125"/>
    </location>
</feature>
<gene>
    <name evidence="2" type="ORF">ACA1_106360</name>
</gene>
<name>L8GMK4_ACACF</name>
<feature type="non-terminal residue" evidence="2">
    <location>
        <position position="1"/>
    </location>
</feature>
<dbReference type="VEuPathDB" id="AmoebaDB:ACA1_106360"/>
<feature type="region of interest" description="Disordered" evidence="1">
    <location>
        <begin position="1"/>
        <end position="28"/>
    </location>
</feature>
<dbReference type="KEGG" id="acan:ACA1_106360"/>